<sequence length="448" mass="45668">MNKWLSRAVGTAGVAGGFLLLTAAQAQAAQADQEVLPLSGLQDGGLPLLSDLLGNAASPAGGGTDSLLGGLLGTGDTTGRAAIPHPAAQFLGVDSDAGPRSELGGDGGLLGALTGLNRPAESPRPGLSGQGLPGLTMLSALTGQNTAADRAGERPVAAQPGRHRAKPSPTRTRALPAQSAPHATGAHRADDGPRHAAATDDSPRVITPDVSPRRINATDDGPRRGTADSPRRATGPDDSPRRATDDSPRRIADDSPRRATDNSPRRIADDSPRRATDDSPRRIADDSPRRATDNSPRRIADDSPRRATDNSPRRVADDSPRRVATPAPGGSRRTVTAPNTGRRSAPDPGRGGGTVAGHPADTWTAPPAAPLTAPPTASTASPSDDGAITVTPGRDDQGFGRAPAHLAESPQAAADQAESPRPAPSSTRERPAPRAGDRPVAGPDPDYS</sequence>
<proteinExistence type="predicted"/>
<comment type="caution">
    <text evidence="3">The sequence shown here is derived from an EMBL/GenBank/DDBJ whole genome shotgun (WGS) entry which is preliminary data.</text>
</comment>
<feature type="region of interest" description="Disordered" evidence="1">
    <location>
        <begin position="92"/>
        <end position="448"/>
    </location>
</feature>
<evidence type="ECO:0000313" key="4">
    <source>
        <dbReference type="Proteomes" id="UP001240984"/>
    </source>
</evidence>
<feature type="compositionally biased region" description="Polar residues" evidence="1">
    <location>
        <begin position="333"/>
        <end position="342"/>
    </location>
</feature>
<dbReference type="RefSeq" id="WP_306835876.1">
    <property type="nucleotide sequence ID" value="NZ_JAUSRA010000001.1"/>
</dbReference>
<dbReference type="Proteomes" id="UP001240984">
    <property type="component" value="Unassembled WGS sequence"/>
</dbReference>
<feature type="compositionally biased region" description="Basic and acidic residues" evidence="1">
    <location>
        <begin position="427"/>
        <end position="437"/>
    </location>
</feature>
<feature type="compositionally biased region" description="Low complexity" evidence="1">
    <location>
        <begin position="374"/>
        <end position="385"/>
    </location>
</feature>
<feature type="compositionally biased region" description="Basic and acidic residues" evidence="1">
    <location>
        <begin position="187"/>
        <end position="203"/>
    </location>
</feature>
<organism evidence="3 4">
    <name type="scientific">Catenuloplanes nepalensis</name>
    <dbReference type="NCBI Taxonomy" id="587533"/>
    <lineage>
        <taxon>Bacteria</taxon>
        <taxon>Bacillati</taxon>
        <taxon>Actinomycetota</taxon>
        <taxon>Actinomycetes</taxon>
        <taxon>Micromonosporales</taxon>
        <taxon>Micromonosporaceae</taxon>
        <taxon>Catenuloplanes</taxon>
    </lineage>
</organism>
<feature type="compositionally biased region" description="Basic and acidic residues" evidence="1">
    <location>
        <begin position="216"/>
        <end position="321"/>
    </location>
</feature>
<keyword evidence="2" id="KW-0732">Signal</keyword>
<keyword evidence="4" id="KW-1185">Reference proteome</keyword>
<feature type="chain" id="PRO_5046666437" evidence="2">
    <location>
        <begin position="29"/>
        <end position="448"/>
    </location>
</feature>
<evidence type="ECO:0000256" key="2">
    <source>
        <dbReference type="SAM" id="SignalP"/>
    </source>
</evidence>
<evidence type="ECO:0000256" key="1">
    <source>
        <dbReference type="SAM" id="MobiDB-lite"/>
    </source>
</evidence>
<accession>A0ABT9N416</accession>
<dbReference type="EMBL" id="JAUSRA010000001">
    <property type="protein sequence ID" value="MDP9798166.1"/>
    <property type="molecule type" value="Genomic_DNA"/>
</dbReference>
<feature type="signal peptide" evidence="2">
    <location>
        <begin position="1"/>
        <end position="28"/>
    </location>
</feature>
<evidence type="ECO:0000313" key="3">
    <source>
        <dbReference type="EMBL" id="MDP9798166.1"/>
    </source>
</evidence>
<protein>
    <submittedName>
        <fullName evidence="3">Uncharacterized protein</fullName>
    </submittedName>
</protein>
<gene>
    <name evidence="3" type="ORF">J2S43_006678</name>
</gene>
<name>A0ABT9N416_9ACTN</name>
<reference evidence="3 4" key="1">
    <citation type="submission" date="2023-07" db="EMBL/GenBank/DDBJ databases">
        <title>Sequencing the genomes of 1000 actinobacteria strains.</title>
        <authorList>
            <person name="Klenk H.-P."/>
        </authorList>
    </citation>
    <scope>NUCLEOTIDE SEQUENCE [LARGE SCALE GENOMIC DNA]</scope>
    <source>
        <strain evidence="3 4">DSM 44710</strain>
    </source>
</reference>